<gene>
    <name evidence="1" type="ORF">AB0K40_09880</name>
</gene>
<dbReference type="Proteomes" id="UP001552427">
    <property type="component" value="Unassembled WGS sequence"/>
</dbReference>
<accession>A0ABV3GZT1</accession>
<evidence type="ECO:0000313" key="1">
    <source>
        <dbReference type="EMBL" id="MEV4285801.1"/>
    </source>
</evidence>
<keyword evidence="2" id="KW-1185">Reference proteome</keyword>
<comment type="caution">
    <text evidence="1">The sequence shown here is derived from an EMBL/GenBank/DDBJ whole genome shotgun (WGS) entry which is preliminary data.</text>
</comment>
<reference evidence="1 2" key="1">
    <citation type="submission" date="2024-06" db="EMBL/GenBank/DDBJ databases">
        <title>The Natural Products Discovery Center: Release of the First 8490 Sequenced Strains for Exploring Actinobacteria Biosynthetic Diversity.</title>
        <authorList>
            <person name="Kalkreuter E."/>
            <person name="Kautsar S.A."/>
            <person name="Yang D."/>
            <person name="Bader C.D."/>
            <person name="Teijaro C.N."/>
            <person name="Fluegel L."/>
            <person name="Davis C.M."/>
            <person name="Simpson J.R."/>
            <person name="Lauterbach L."/>
            <person name="Steele A.D."/>
            <person name="Gui C."/>
            <person name="Meng S."/>
            <person name="Li G."/>
            <person name="Viehrig K."/>
            <person name="Ye F."/>
            <person name="Su P."/>
            <person name="Kiefer A.F."/>
            <person name="Nichols A."/>
            <person name="Cepeda A.J."/>
            <person name="Yan W."/>
            <person name="Fan B."/>
            <person name="Jiang Y."/>
            <person name="Adhikari A."/>
            <person name="Zheng C.-J."/>
            <person name="Schuster L."/>
            <person name="Cowan T.M."/>
            <person name="Smanski M.J."/>
            <person name="Chevrette M.G."/>
            <person name="De Carvalho L.P.S."/>
            <person name="Shen B."/>
        </authorList>
    </citation>
    <scope>NUCLEOTIDE SEQUENCE [LARGE SCALE GENOMIC DNA]</scope>
    <source>
        <strain evidence="1 2">NPDC049574</strain>
    </source>
</reference>
<evidence type="ECO:0000313" key="2">
    <source>
        <dbReference type="Proteomes" id="UP001552427"/>
    </source>
</evidence>
<proteinExistence type="predicted"/>
<dbReference type="EMBL" id="JBFARM010000003">
    <property type="protein sequence ID" value="MEV4285801.1"/>
    <property type="molecule type" value="Genomic_DNA"/>
</dbReference>
<protein>
    <submittedName>
        <fullName evidence="1">Uncharacterized protein</fullName>
    </submittedName>
</protein>
<name>A0ABV3GZT1_9ACTN</name>
<organism evidence="1 2">
    <name type="scientific">Nonomuraea bangladeshensis</name>
    <dbReference type="NCBI Taxonomy" id="404385"/>
    <lineage>
        <taxon>Bacteria</taxon>
        <taxon>Bacillati</taxon>
        <taxon>Actinomycetota</taxon>
        <taxon>Actinomycetes</taxon>
        <taxon>Streptosporangiales</taxon>
        <taxon>Streptosporangiaceae</taxon>
        <taxon>Nonomuraea</taxon>
    </lineage>
</organism>
<dbReference type="RefSeq" id="WP_364446960.1">
    <property type="nucleotide sequence ID" value="NZ_JBFARM010000003.1"/>
</dbReference>
<sequence length="53" mass="6042">MKSVVRRRYETRLAVDRISFTVERGEFLGLLHPYLGQAERAGPHVVTVHQPPA</sequence>